<evidence type="ECO:0000313" key="3">
    <source>
        <dbReference type="EMBL" id="KAF2179934.1"/>
    </source>
</evidence>
<feature type="compositionally biased region" description="Pro residues" evidence="1">
    <location>
        <begin position="303"/>
        <end position="314"/>
    </location>
</feature>
<evidence type="ECO:0000313" key="4">
    <source>
        <dbReference type="Proteomes" id="UP000800200"/>
    </source>
</evidence>
<reference evidence="3" key="1">
    <citation type="journal article" date="2020" name="Stud. Mycol.">
        <title>101 Dothideomycetes genomes: a test case for predicting lifestyles and emergence of pathogens.</title>
        <authorList>
            <person name="Haridas S."/>
            <person name="Albert R."/>
            <person name="Binder M."/>
            <person name="Bloem J."/>
            <person name="Labutti K."/>
            <person name="Salamov A."/>
            <person name="Andreopoulos B."/>
            <person name="Baker S."/>
            <person name="Barry K."/>
            <person name="Bills G."/>
            <person name="Bluhm B."/>
            <person name="Cannon C."/>
            <person name="Castanera R."/>
            <person name="Culley D."/>
            <person name="Daum C."/>
            <person name="Ezra D."/>
            <person name="Gonzalez J."/>
            <person name="Henrissat B."/>
            <person name="Kuo A."/>
            <person name="Liang C."/>
            <person name="Lipzen A."/>
            <person name="Lutzoni F."/>
            <person name="Magnuson J."/>
            <person name="Mondo S."/>
            <person name="Nolan M."/>
            <person name="Ohm R."/>
            <person name="Pangilinan J."/>
            <person name="Park H.-J."/>
            <person name="Ramirez L."/>
            <person name="Alfaro M."/>
            <person name="Sun H."/>
            <person name="Tritt A."/>
            <person name="Yoshinaga Y."/>
            <person name="Zwiers L.-H."/>
            <person name="Turgeon B."/>
            <person name="Goodwin S."/>
            <person name="Spatafora J."/>
            <person name="Crous P."/>
            <person name="Grigoriev I."/>
        </authorList>
    </citation>
    <scope>NUCLEOTIDE SEQUENCE</scope>
    <source>
        <strain evidence="3">CBS 207.26</strain>
    </source>
</reference>
<gene>
    <name evidence="3" type="ORF">K469DRAFT_295057</name>
</gene>
<evidence type="ECO:0000256" key="1">
    <source>
        <dbReference type="SAM" id="MobiDB-lite"/>
    </source>
</evidence>
<dbReference type="InterPro" id="IPR054464">
    <property type="entry name" value="ULD_fung"/>
</dbReference>
<name>A0A6A6DK89_9PEZI</name>
<evidence type="ECO:0000259" key="2">
    <source>
        <dbReference type="Pfam" id="PF22893"/>
    </source>
</evidence>
<protein>
    <recommendedName>
        <fullName evidence="2">Ubiquitin-like domain-containing protein</fullName>
    </recommendedName>
</protein>
<keyword evidence="4" id="KW-1185">Reference proteome</keyword>
<feature type="region of interest" description="Disordered" evidence="1">
    <location>
        <begin position="295"/>
        <end position="314"/>
    </location>
</feature>
<dbReference type="PANTHER" id="PTHR38886">
    <property type="entry name" value="SESA DOMAIN-CONTAINING PROTEIN"/>
    <property type="match status" value="1"/>
</dbReference>
<accession>A0A6A6DK89</accession>
<dbReference type="Proteomes" id="UP000800200">
    <property type="component" value="Unassembled WGS sequence"/>
</dbReference>
<sequence>MLMATNARLPPHLNQWSGLPAYLEDAHLRRFPIHLDTINSWAIFDFILEEKFSDIPGYLKVKNGSYMLEDSITRTKLGRTSEFETCFRPGRTILMSMLFYHMQHEQSSCPGCHAVNQDSGRSDVRCSFCGMQYRRITDVIEDNEEKPSIHANSVERSKKNLNGRLFSGPRTPAEANHADEDVTEFKRVQIVAPSQPSEGMQDLSLESLAKIPGEFPSGKVSLTVAEKIAQWRVDELITASAPTDSGYASPRQYPSLESLARIPSEFPSGKVSLTVAEKIAQWQVDVSIPAAVGSITSAAPPTVDMPPPLKTTEG</sequence>
<organism evidence="3 4">
    <name type="scientific">Zopfia rhizophila CBS 207.26</name>
    <dbReference type="NCBI Taxonomy" id="1314779"/>
    <lineage>
        <taxon>Eukaryota</taxon>
        <taxon>Fungi</taxon>
        <taxon>Dikarya</taxon>
        <taxon>Ascomycota</taxon>
        <taxon>Pezizomycotina</taxon>
        <taxon>Dothideomycetes</taxon>
        <taxon>Dothideomycetes incertae sedis</taxon>
        <taxon>Zopfiaceae</taxon>
        <taxon>Zopfia</taxon>
    </lineage>
</organism>
<proteinExistence type="predicted"/>
<dbReference type="Pfam" id="PF22893">
    <property type="entry name" value="ULD_2"/>
    <property type="match status" value="1"/>
</dbReference>
<feature type="domain" description="Ubiquitin-like" evidence="2">
    <location>
        <begin position="20"/>
        <end position="99"/>
    </location>
</feature>
<dbReference type="OrthoDB" id="3045089at2759"/>
<dbReference type="EMBL" id="ML994661">
    <property type="protein sequence ID" value="KAF2179934.1"/>
    <property type="molecule type" value="Genomic_DNA"/>
</dbReference>
<dbReference type="AlphaFoldDB" id="A0A6A6DK89"/>
<dbReference type="PANTHER" id="PTHR38886:SF1">
    <property type="entry name" value="NACHT-NTPASE AND P-LOOP NTPASES N-TERMINAL DOMAIN-CONTAINING PROTEIN"/>
    <property type="match status" value="1"/>
</dbReference>